<evidence type="ECO:0000313" key="1">
    <source>
        <dbReference type="EMBL" id="GAA0433594.1"/>
    </source>
</evidence>
<gene>
    <name evidence="1" type="ORF">GCM10008983_07760</name>
</gene>
<dbReference type="EMBL" id="BAAADM010000018">
    <property type="protein sequence ID" value="GAA0433594.1"/>
    <property type="molecule type" value="Genomic_DNA"/>
</dbReference>
<organism evidence="1 2">
    <name type="scientific">Lentibacillus halophilus</name>
    <dbReference type="NCBI Taxonomy" id="295065"/>
    <lineage>
        <taxon>Bacteria</taxon>
        <taxon>Bacillati</taxon>
        <taxon>Bacillota</taxon>
        <taxon>Bacilli</taxon>
        <taxon>Bacillales</taxon>
        <taxon>Bacillaceae</taxon>
        <taxon>Lentibacillus</taxon>
    </lineage>
</organism>
<sequence length="196" mass="22401">MAKWNKMVPVSIFIIAALVFFFFISGYRFTALNAAKANSEVTKDYQLVDQYKMDSSAVFLFKSDSDEMYRTVLSDTSGLLHRSNSSTYIPYRNESLVTVGGMSVSDDDQDPFTFLSVKSNDAHIDYIIAGSGTNRVRKEIKKGERIFFLFPFSKQIDKLNARAFSDKGKKIYYYGYPKNTSAFIDDDLKWHKVNDS</sequence>
<proteinExistence type="predicted"/>
<name>A0ABN0Z505_9BACI</name>
<accession>A0ABN0Z505</accession>
<keyword evidence="2" id="KW-1185">Reference proteome</keyword>
<reference evidence="1 2" key="1">
    <citation type="journal article" date="2019" name="Int. J. Syst. Evol. Microbiol.">
        <title>The Global Catalogue of Microorganisms (GCM) 10K type strain sequencing project: providing services to taxonomists for standard genome sequencing and annotation.</title>
        <authorList>
            <consortium name="The Broad Institute Genomics Platform"/>
            <consortium name="The Broad Institute Genome Sequencing Center for Infectious Disease"/>
            <person name="Wu L."/>
            <person name="Ma J."/>
        </authorList>
    </citation>
    <scope>NUCLEOTIDE SEQUENCE [LARGE SCALE GENOMIC DNA]</scope>
    <source>
        <strain evidence="1 2">JCM 12149</strain>
    </source>
</reference>
<dbReference type="Proteomes" id="UP001501459">
    <property type="component" value="Unassembled WGS sequence"/>
</dbReference>
<dbReference type="RefSeq" id="WP_343751312.1">
    <property type="nucleotide sequence ID" value="NZ_BAAADM010000018.1"/>
</dbReference>
<comment type="caution">
    <text evidence="1">The sequence shown here is derived from an EMBL/GenBank/DDBJ whole genome shotgun (WGS) entry which is preliminary data.</text>
</comment>
<evidence type="ECO:0000313" key="2">
    <source>
        <dbReference type="Proteomes" id="UP001501459"/>
    </source>
</evidence>
<protein>
    <submittedName>
        <fullName evidence="1">Uncharacterized protein</fullName>
    </submittedName>
</protein>